<name>A0A6A7B659_9PLEO</name>
<dbReference type="EMBL" id="MU006305">
    <property type="protein sequence ID" value="KAF2850764.1"/>
    <property type="molecule type" value="Genomic_DNA"/>
</dbReference>
<organism evidence="3 4">
    <name type="scientific">Plenodomus tracheiphilus IPT5</name>
    <dbReference type="NCBI Taxonomy" id="1408161"/>
    <lineage>
        <taxon>Eukaryota</taxon>
        <taxon>Fungi</taxon>
        <taxon>Dikarya</taxon>
        <taxon>Ascomycota</taxon>
        <taxon>Pezizomycotina</taxon>
        <taxon>Dothideomycetes</taxon>
        <taxon>Pleosporomycetidae</taxon>
        <taxon>Pleosporales</taxon>
        <taxon>Pleosporineae</taxon>
        <taxon>Leptosphaeriaceae</taxon>
        <taxon>Plenodomus</taxon>
    </lineage>
</organism>
<keyword evidence="4" id="KW-1185">Reference proteome</keyword>
<keyword evidence="2" id="KW-1133">Transmembrane helix</keyword>
<dbReference type="Pfam" id="PF10329">
    <property type="entry name" value="DUF2417"/>
    <property type="match status" value="1"/>
</dbReference>
<evidence type="ECO:0000256" key="1">
    <source>
        <dbReference type="SAM" id="MobiDB-lite"/>
    </source>
</evidence>
<keyword evidence="2" id="KW-0472">Membrane</keyword>
<keyword evidence="2" id="KW-0812">Transmembrane</keyword>
<evidence type="ECO:0000313" key="3">
    <source>
        <dbReference type="EMBL" id="KAF2850764.1"/>
    </source>
</evidence>
<feature type="transmembrane region" description="Helical" evidence="2">
    <location>
        <begin position="181"/>
        <end position="199"/>
    </location>
</feature>
<proteinExistence type="predicted"/>
<protein>
    <submittedName>
        <fullName evidence="3">Mitochondrial integral membrane protein-like protein</fullName>
    </submittedName>
</protein>
<dbReference type="InterPro" id="IPR019431">
    <property type="entry name" value="DUF2417"/>
</dbReference>
<accession>A0A6A7B659</accession>
<feature type="transmembrane region" description="Helical" evidence="2">
    <location>
        <begin position="228"/>
        <end position="254"/>
    </location>
</feature>
<gene>
    <name evidence="3" type="ORF">T440DRAFT_424312</name>
</gene>
<dbReference type="InterPro" id="IPR029058">
    <property type="entry name" value="AB_hydrolase_fold"/>
</dbReference>
<feature type="transmembrane region" description="Helical" evidence="2">
    <location>
        <begin position="90"/>
        <end position="112"/>
    </location>
</feature>
<feature type="transmembrane region" description="Helical" evidence="2">
    <location>
        <begin position="124"/>
        <end position="146"/>
    </location>
</feature>
<dbReference type="SUPFAM" id="SSF53474">
    <property type="entry name" value="alpha/beta-Hydrolases"/>
    <property type="match status" value="1"/>
</dbReference>
<evidence type="ECO:0000256" key="2">
    <source>
        <dbReference type="SAM" id="Phobius"/>
    </source>
</evidence>
<dbReference type="Gene3D" id="3.40.50.1820">
    <property type="entry name" value="alpha/beta hydrolase"/>
    <property type="match status" value="1"/>
</dbReference>
<feature type="transmembrane region" description="Helical" evidence="2">
    <location>
        <begin position="153"/>
        <end position="175"/>
    </location>
</feature>
<sequence>MASMWKGGKKDTQNGDQLTAEPPHPIPQDDGASRSSRRSYEPSRRSHDEPTERTRLLDRPRPPPNADGYLDPDDPAVSPYNLWTVRAMRYLTVLFLVITFLWWVLLLVSIFVSPPGLHTRGSGFFDFAYTCLTLGNLLVVTIFFVTPAKGLRITTAIIAVLLAINMIIILAVPRIRLEEGWVGIASVVWAFVMAVWCILTDRVVAYGKQEEEERLTGRAETRRTLKEWTAVLIASTFTIIFIIIVILMTATLGMRTSDATLKMYGDRVLVDGDKYAVHLACVGNVSYTGKIRDPTVLLEAGEEPLEYDFEHWAYAAYKNGTISRYCYWDRPGYAFSDNAPSPHSAGMSADALSEALAVAGEEGPWILVSAGSGSIVSRIFSSRHLKQVVGIMMIDPLHEDLLHRIGSPGRGFLLWAWGIISPLGTVRLAGALFKGRTREDRVYGRNAYQSGKYIKAQLQENLVADSLTKNEVVSSRNIQSADTPLAIISSGISCGKDREWERKQEDLTKLTDNLVAFDVVKKAPHQVWHTLEGRSVMERRLKALVKAAHKINSTVEEE</sequence>
<evidence type="ECO:0000313" key="4">
    <source>
        <dbReference type="Proteomes" id="UP000799423"/>
    </source>
</evidence>
<feature type="region of interest" description="Disordered" evidence="1">
    <location>
        <begin position="1"/>
        <end position="72"/>
    </location>
</feature>
<reference evidence="3" key="1">
    <citation type="submission" date="2020-01" db="EMBL/GenBank/DDBJ databases">
        <authorList>
            <consortium name="DOE Joint Genome Institute"/>
            <person name="Haridas S."/>
            <person name="Albert R."/>
            <person name="Binder M."/>
            <person name="Bloem J."/>
            <person name="Labutti K."/>
            <person name="Salamov A."/>
            <person name="Andreopoulos B."/>
            <person name="Baker S.E."/>
            <person name="Barry K."/>
            <person name="Bills G."/>
            <person name="Bluhm B.H."/>
            <person name="Cannon C."/>
            <person name="Castanera R."/>
            <person name="Culley D.E."/>
            <person name="Daum C."/>
            <person name="Ezra D."/>
            <person name="Gonzalez J.B."/>
            <person name="Henrissat B."/>
            <person name="Kuo A."/>
            <person name="Liang C."/>
            <person name="Lipzen A."/>
            <person name="Lutzoni F."/>
            <person name="Magnuson J."/>
            <person name="Mondo S."/>
            <person name="Nolan M."/>
            <person name="Ohm R."/>
            <person name="Pangilinan J."/>
            <person name="Park H.-J."/>
            <person name="Ramirez L."/>
            <person name="Alfaro M."/>
            <person name="Sun H."/>
            <person name="Tritt A."/>
            <person name="Yoshinaga Y."/>
            <person name="Zwiers L.-H."/>
            <person name="Turgeon B.G."/>
            <person name="Goodwin S.B."/>
            <person name="Spatafora J.W."/>
            <person name="Crous P.W."/>
            <person name="Grigoriev I.V."/>
        </authorList>
    </citation>
    <scope>NUCLEOTIDE SEQUENCE</scope>
    <source>
        <strain evidence="3">IPT5</strain>
    </source>
</reference>
<dbReference type="AlphaFoldDB" id="A0A6A7B659"/>
<dbReference type="OrthoDB" id="164921at2759"/>
<dbReference type="Proteomes" id="UP000799423">
    <property type="component" value="Unassembled WGS sequence"/>
</dbReference>
<feature type="compositionally biased region" description="Basic and acidic residues" evidence="1">
    <location>
        <begin position="38"/>
        <end position="61"/>
    </location>
</feature>